<protein>
    <submittedName>
        <fullName evidence="1">Uncharacterized protein</fullName>
    </submittedName>
</protein>
<dbReference type="AlphaFoldDB" id="X1LWE4"/>
<reference evidence="1" key="1">
    <citation type="journal article" date="2014" name="Front. Microbiol.">
        <title>High frequency of phylogenetically diverse reductive dehalogenase-homologous genes in deep subseafloor sedimentary metagenomes.</title>
        <authorList>
            <person name="Kawai M."/>
            <person name="Futagami T."/>
            <person name="Toyoda A."/>
            <person name="Takaki Y."/>
            <person name="Nishi S."/>
            <person name="Hori S."/>
            <person name="Arai W."/>
            <person name="Tsubouchi T."/>
            <person name="Morono Y."/>
            <person name="Uchiyama I."/>
            <person name="Ito T."/>
            <person name="Fujiyama A."/>
            <person name="Inagaki F."/>
            <person name="Takami H."/>
        </authorList>
    </citation>
    <scope>NUCLEOTIDE SEQUENCE</scope>
    <source>
        <strain evidence="1">Expedition CK06-06</strain>
    </source>
</reference>
<dbReference type="EMBL" id="BARV01008934">
    <property type="protein sequence ID" value="GAI10106.1"/>
    <property type="molecule type" value="Genomic_DNA"/>
</dbReference>
<accession>X1LWE4</accession>
<organism evidence="1">
    <name type="scientific">marine sediment metagenome</name>
    <dbReference type="NCBI Taxonomy" id="412755"/>
    <lineage>
        <taxon>unclassified sequences</taxon>
        <taxon>metagenomes</taxon>
        <taxon>ecological metagenomes</taxon>
    </lineage>
</organism>
<proteinExistence type="predicted"/>
<sequence>MGLQREVKNDAVGNKALHHARPWRTLFSGSSEVGVFR</sequence>
<comment type="caution">
    <text evidence="1">The sequence shown here is derived from an EMBL/GenBank/DDBJ whole genome shotgun (WGS) entry which is preliminary data.</text>
</comment>
<evidence type="ECO:0000313" key="1">
    <source>
        <dbReference type="EMBL" id="GAI10106.1"/>
    </source>
</evidence>
<feature type="non-terminal residue" evidence="1">
    <location>
        <position position="37"/>
    </location>
</feature>
<gene>
    <name evidence="1" type="ORF">S06H3_17800</name>
</gene>
<name>X1LWE4_9ZZZZ</name>